<evidence type="ECO:0000256" key="8">
    <source>
        <dbReference type="SAM" id="MobiDB-lite"/>
    </source>
</evidence>
<proteinExistence type="inferred from homology"/>
<gene>
    <name evidence="10" type="ORF">L1049_011058</name>
</gene>
<dbReference type="PROSITE" id="PS51294">
    <property type="entry name" value="HTH_MYB"/>
    <property type="match status" value="1"/>
</dbReference>
<comment type="subcellular location">
    <subcellularLocation>
        <location evidence="1">Nucleus</location>
    </subcellularLocation>
</comment>
<reference evidence="10 11" key="1">
    <citation type="journal article" date="2024" name="Plant J.">
        <title>Genome sequences and population genomics reveal climatic adaptation and genomic divergence between two closely related sweetgum species.</title>
        <authorList>
            <person name="Xu W.Q."/>
            <person name="Ren C.Q."/>
            <person name="Zhang X.Y."/>
            <person name="Comes H.P."/>
            <person name="Liu X.H."/>
            <person name="Li Y.G."/>
            <person name="Kettle C.J."/>
            <person name="Jalonen R."/>
            <person name="Gaisberger H."/>
            <person name="Ma Y.Z."/>
            <person name="Qiu Y.X."/>
        </authorList>
    </citation>
    <scope>NUCLEOTIDE SEQUENCE [LARGE SCALE GENOMIC DNA]</scope>
    <source>
        <strain evidence="10">Hangzhou</strain>
    </source>
</reference>
<keyword evidence="6" id="KW-0539">Nucleus</keyword>
<dbReference type="InterPro" id="IPR006447">
    <property type="entry name" value="Myb_dom_plants"/>
</dbReference>
<evidence type="ECO:0000256" key="3">
    <source>
        <dbReference type="ARBA" id="ARBA00023015"/>
    </source>
</evidence>
<evidence type="ECO:0000256" key="1">
    <source>
        <dbReference type="ARBA" id="ARBA00004123"/>
    </source>
</evidence>
<keyword evidence="3" id="KW-0805">Transcription regulation</keyword>
<dbReference type="PANTHER" id="PTHR31499">
    <property type="entry name" value="MYB FAMILY TRANSCRIPTION FACTOR PHL11"/>
    <property type="match status" value="1"/>
</dbReference>
<dbReference type="InterPro" id="IPR046955">
    <property type="entry name" value="PHR1-like"/>
</dbReference>
<sequence>MNNRNIEVKEHNFGSLSDNLLELPICSSAVFSSQKPRNMGLSFRHTQLPDLKGSSTMLNLGAANISNIISGRFGSPTSAFYATESCMGFPRHEGRIDSLTSGSRSLKNYDSVIPSYQPSNVNSAEQGNHDLQSRNNLPFHNHQNPRSFEESFRPTYRNSLGSALFPLLQKSADNDANPNQRQPHSCFEGNQNHRVGCNPFSSQLAEPRTHPQPGRQPPYPSNGIISVASDYPVSSGATISSRTRIRWTQDLHKRFIECVNHLGGAEKATPKGILKLMDTNGLTILHVKSHLQKYRIARYIPESTEGKFLSHLLYFKFLLQYVLVLPANRGTQIAEALKLQLRVQRHLHEQLEKQRTLQLQIEEQERQLKMMLDQQRKTNVTLTETHKLDIMFVDNDLKDIQVLDVEGIEESSLPRF</sequence>
<protein>
    <recommendedName>
        <fullName evidence="9">HTH myb-type domain-containing protein</fullName>
    </recommendedName>
</protein>
<dbReference type="InterPro" id="IPR009057">
    <property type="entry name" value="Homeodomain-like_sf"/>
</dbReference>
<dbReference type="InterPro" id="IPR001005">
    <property type="entry name" value="SANT/Myb"/>
</dbReference>
<evidence type="ECO:0000313" key="10">
    <source>
        <dbReference type="EMBL" id="KAK9282835.1"/>
    </source>
</evidence>
<dbReference type="EMBL" id="JBBPBK010000006">
    <property type="protein sequence ID" value="KAK9282835.1"/>
    <property type="molecule type" value="Genomic_DNA"/>
</dbReference>
<keyword evidence="4 7" id="KW-0175">Coiled coil</keyword>
<comment type="caution">
    <text evidence="10">The sequence shown here is derived from an EMBL/GenBank/DDBJ whole genome shotgun (WGS) entry which is preliminary data.</text>
</comment>
<evidence type="ECO:0000256" key="7">
    <source>
        <dbReference type="SAM" id="Coils"/>
    </source>
</evidence>
<feature type="domain" description="HTH myb-type" evidence="9">
    <location>
        <begin position="239"/>
        <end position="299"/>
    </location>
</feature>
<keyword evidence="11" id="KW-1185">Reference proteome</keyword>
<dbReference type="AlphaFoldDB" id="A0AAP0X2C2"/>
<evidence type="ECO:0000259" key="9">
    <source>
        <dbReference type="PROSITE" id="PS51294"/>
    </source>
</evidence>
<dbReference type="Proteomes" id="UP001415857">
    <property type="component" value="Unassembled WGS sequence"/>
</dbReference>
<keyword evidence="5" id="KW-0804">Transcription</keyword>
<evidence type="ECO:0000256" key="5">
    <source>
        <dbReference type="ARBA" id="ARBA00023163"/>
    </source>
</evidence>
<feature type="region of interest" description="Disordered" evidence="8">
    <location>
        <begin position="171"/>
        <end position="221"/>
    </location>
</feature>
<dbReference type="Pfam" id="PF14379">
    <property type="entry name" value="Myb_CC_LHEQLE"/>
    <property type="match status" value="1"/>
</dbReference>
<dbReference type="Gene3D" id="1.10.10.60">
    <property type="entry name" value="Homeodomain-like"/>
    <property type="match status" value="1"/>
</dbReference>
<feature type="coiled-coil region" evidence="7">
    <location>
        <begin position="334"/>
        <end position="374"/>
    </location>
</feature>
<dbReference type="NCBIfam" id="TIGR01557">
    <property type="entry name" value="myb_SHAQKYF"/>
    <property type="match status" value="1"/>
</dbReference>
<dbReference type="GO" id="GO:0003700">
    <property type="term" value="F:DNA-binding transcription factor activity"/>
    <property type="evidence" value="ECO:0007669"/>
    <property type="project" value="InterPro"/>
</dbReference>
<evidence type="ECO:0000256" key="6">
    <source>
        <dbReference type="ARBA" id="ARBA00023242"/>
    </source>
</evidence>
<dbReference type="InterPro" id="IPR017930">
    <property type="entry name" value="Myb_dom"/>
</dbReference>
<evidence type="ECO:0000256" key="4">
    <source>
        <dbReference type="ARBA" id="ARBA00023054"/>
    </source>
</evidence>
<dbReference type="Pfam" id="PF00249">
    <property type="entry name" value="Myb_DNA-binding"/>
    <property type="match status" value="1"/>
</dbReference>
<dbReference type="FunFam" id="1.10.10.60:FF:000002">
    <property type="entry name" value="Myb family transcription factor"/>
    <property type="match status" value="1"/>
</dbReference>
<dbReference type="InterPro" id="IPR025756">
    <property type="entry name" value="Myb_CC_LHEQLE"/>
</dbReference>
<dbReference type="PANTHER" id="PTHR31499:SF85">
    <property type="entry name" value="TRANSCRIPTION FACTOR MYB-RELATED FAMILY"/>
    <property type="match status" value="1"/>
</dbReference>
<evidence type="ECO:0000256" key="2">
    <source>
        <dbReference type="ARBA" id="ARBA00006783"/>
    </source>
</evidence>
<feature type="compositionally biased region" description="Polar residues" evidence="8">
    <location>
        <begin position="174"/>
        <end position="204"/>
    </location>
</feature>
<evidence type="ECO:0000313" key="11">
    <source>
        <dbReference type="Proteomes" id="UP001415857"/>
    </source>
</evidence>
<dbReference type="SUPFAM" id="SSF46689">
    <property type="entry name" value="Homeodomain-like"/>
    <property type="match status" value="1"/>
</dbReference>
<dbReference type="GO" id="GO:0003677">
    <property type="term" value="F:DNA binding"/>
    <property type="evidence" value="ECO:0007669"/>
    <property type="project" value="InterPro"/>
</dbReference>
<organism evidence="10 11">
    <name type="scientific">Liquidambar formosana</name>
    <name type="common">Formosan gum</name>
    <dbReference type="NCBI Taxonomy" id="63359"/>
    <lineage>
        <taxon>Eukaryota</taxon>
        <taxon>Viridiplantae</taxon>
        <taxon>Streptophyta</taxon>
        <taxon>Embryophyta</taxon>
        <taxon>Tracheophyta</taxon>
        <taxon>Spermatophyta</taxon>
        <taxon>Magnoliopsida</taxon>
        <taxon>eudicotyledons</taxon>
        <taxon>Gunneridae</taxon>
        <taxon>Pentapetalae</taxon>
        <taxon>Saxifragales</taxon>
        <taxon>Altingiaceae</taxon>
        <taxon>Liquidambar</taxon>
    </lineage>
</organism>
<name>A0AAP0X2C2_LIQFO</name>
<comment type="similarity">
    <text evidence="2">Belongs to the MYB-CC family.</text>
</comment>
<dbReference type="GO" id="GO:0005634">
    <property type="term" value="C:nucleus"/>
    <property type="evidence" value="ECO:0007669"/>
    <property type="project" value="UniProtKB-SubCell"/>
</dbReference>
<accession>A0AAP0X2C2</accession>